<organism evidence="2 3">
    <name type="scientific">Methylobacterium radiotolerans</name>
    <dbReference type="NCBI Taxonomy" id="31998"/>
    <lineage>
        <taxon>Bacteria</taxon>
        <taxon>Pseudomonadati</taxon>
        <taxon>Pseudomonadota</taxon>
        <taxon>Alphaproteobacteria</taxon>
        <taxon>Hyphomicrobiales</taxon>
        <taxon>Methylobacteriaceae</taxon>
        <taxon>Methylobacterium</taxon>
    </lineage>
</organism>
<keyword evidence="3" id="KW-1185">Reference proteome</keyword>
<protein>
    <recommendedName>
        <fullName evidence="1">ORC1/DEAH AAA+ ATPase domain-containing protein</fullName>
    </recommendedName>
</protein>
<evidence type="ECO:0000259" key="1">
    <source>
        <dbReference type="Pfam" id="PF13401"/>
    </source>
</evidence>
<dbReference type="Pfam" id="PF13401">
    <property type="entry name" value="AAA_22"/>
    <property type="match status" value="1"/>
</dbReference>
<dbReference type="Proteomes" id="UP001549119">
    <property type="component" value="Unassembled WGS sequence"/>
</dbReference>
<name>A0ABV2NIA6_9HYPH</name>
<accession>A0ABV2NIA6</accession>
<dbReference type="RefSeq" id="WP_179239943.1">
    <property type="nucleotide sequence ID" value="NZ_JAZBNP010000001.1"/>
</dbReference>
<dbReference type="InterPro" id="IPR027417">
    <property type="entry name" value="P-loop_NTPase"/>
</dbReference>
<dbReference type="EMBL" id="JBEPNW010000002">
    <property type="protein sequence ID" value="MET3866149.1"/>
    <property type="molecule type" value="Genomic_DNA"/>
</dbReference>
<dbReference type="InterPro" id="IPR049945">
    <property type="entry name" value="AAA_22"/>
</dbReference>
<proteinExistence type="predicted"/>
<sequence length="197" mass="22455">MRSKLPDRDLRGLTRLDKLEDVYVECSRDRILEDTFAQFMKYHLTEKRLRLKEAEVFFMIGPSGAGKSLAMDRVLRAHPSLQAERRSFGVVRPRISISLSGYVHPRILAEMILDEAGARVGKIGRGDIWYRLPEELLKREVSVVHIDEFSHLIRKGKTPEIEELADAIKGASISRTHPVAFVLSGLPKITRLPIKDE</sequence>
<comment type="caution">
    <text evidence="2">The sequence shown here is derived from an EMBL/GenBank/DDBJ whole genome shotgun (WGS) entry which is preliminary data.</text>
</comment>
<feature type="domain" description="ORC1/DEAH AAA+ ATPase" evidence="1">
    <location>
        <begin position="53"/>
        <end position="191"/>
    </location>
</feature>
<dbReference type="Gene3D" id="3.40.50.300">
    <property type="entry name" value="P-loop containing nucleotide triphosphate hydrolases"/>
    <property type="match status" value="1"/>
</dbReference>
<gene>
    <name evidence="2" type="ORF">ABIC20_003458</name>
</gene>
<dbReference type="CDD" id="cd00267">
    <property type="entry name" value="ABC_ATPase"/>
    <property type="match status" value="1"/>
</dbReference>
<dbReference type="SUPFAM" id="SSF52540">
    <property type="entry name" value="P-loop containing nucleoside triphosphate hydrolases"/>
    <property type="match status" value="1"/>
</dbReference>
<evidence type="ECO:0000313" key="3">
    <source>
        <dbReference type="Proteomes" id="UP001549119"/>
    </source>
</evidence>
<reference evidence="2 3" key="1">
    <citation type="submission" date="2024-06" db="EMBL/GenBank/DDBJ databases">
        <title>Genomics of switchgrass bacterial isolates.</title>
        <authorList>
            <person name="Shade A."/>
        </authorList>
    </citation>
    <scope>NUCLEOTIDE SEQUENCE [LARGE SCALE GENOMIC DNA]</scope>
    <source>
        <strain evidence="2 3">PvP084</strain>
    </source>
</reference>
<evidence type="ECO:0000313" key="2">
    <source>
        <dbReference type="EMBL" id="MET3866149.1"/>
    </source>
</evidence>